<dbReference type="InterPro" id="IPR001353">
    <property type="entry name" value="Proteasome_sua/b"/>
</dbReference>
<dbReference type="GO" id="GO:0051603">
    <property type="term" value="P:proteolysis involved in protein catabolic process"/>
    <property type="evidence" value="ECO:0007669"/>
    <property type="project" value="InterPro"/>
</dbReference>
<dbReference type="Proteomes" id="UP000266841">
    <property type="component" value="Unassembled WGS sequence"/>
</dbReference>
<accession>K0TD88</accession>
<dbReference type="InterPro" id="IPR029055">
    <property type="entry name" value="Ntn_hydrolases_N"/>
</dbReference>
<sequence length="367" mass="40117">MRRLLLRSSLFYSGIAVVQSGGQAQGHSAIQPQPNSRDPSPFEPLLPRLRPALDDYGQSTQLKHAMESAIRHGTPVLACLCCNDDDDEKGGDETAILVCSLQRPRLGVIAPKPKTSRGGCTTTITTSTGNSTAFTHHPSIEGLVQQLATRDDVDVWSETNHEPVGTGIHALHTAIVSTGIRSDALFLLGQLQQHLSQYWFRYDSLPSPTTQMVKMARDVLLDFLGYDRREEMSSLCGVGSAAPSYAEDEDGDSKRAGRPLGVCSFILGFDTSLPTLTSVKANGSSEKYVAQAMGIGSPLANDRLSKRWRRRMSRAEAHKMMGSILREIAIEKGWASEDDDHLERKDLTLVSETVTVSGIELDYNSLF</sequence>
<dbReference type="GO" id="GO:0005839">
    <property type="term" value="C:proteasome core complex"/>
    <property type="evidence" value="ECO:0007669"/>
    <property type="project" value="InterPro"/>
</dbReference>
<comment type="caution">
    <text evidence="3">The sequence shown here is derived from an EMBL/GenBank/DDBJ whole genome shotgun (WGS) entry which is preliminary data.</text>
</comment>
<feature type="region of interest" description="Disordered" evidence="1">
    <location>
        <begin position="23"/>
        <end position="47"/>
    </location>
</feature>
<dbReference type="EMBL" id="AGNL01002946">
    <property type="protein sequence ID" value="EJK75410.1"/>
    <property type="molecule type" value="Genomic_DNA"/>
</dbReference>
<dbReference type="eggNOG" id="ENOG502T6TK">
    <property type="taxonomic scope" value="Eukaryota"/>
</dbReference>
<feature type="signal peptide" evidence="2">
    <location>
        <begin position="1"/>
        <end position="20"/>
    </location>
</feature>
<gene>
    <name evidence="3" type="ORF">THAOC_02865</name>
</gene>
<feature type="chain" id="PRO_5003837852" evidence="2">
    <location>
        <begin position="21"/>
        <end position="367"/>
    </location>
</feature>
<dbReference type="AlphaFoldDB" id="K0TD88"/>
<name>K0TD88_THAOC</name>
<protein>
    <submittedName>
        <fullName evidence="3">Uncharacterized protein</fullName>
    </submittedName>
</protein>
<reference evidence="3 4" key="1">
    <citation type="journal article" date="2012" name="Genome Biol.">
        <title>Genome and low-iron response of an oceanic diatom adapted to chronic iron limitation.</title>
        <authorList>
            <person name="Lommer M."/>
            <person name="Specht M."/>
            <person name="Roy A.S."/>
            <person name="Kraemer L."/>
            <person name="Andreson R."/>
            <person name="Gutowska M.A."/>
            <person name="Wolf J."/>
            <person name="Bergner S.V."/>
            <person name="Schilhabel M.B."/>
            <person name="Klostermeier U.C."/>
            <person name="Beiko R.G."/>
            <person name="Rosenstiel P."/>
            <person name="Hippler M."/>
            <person name="Laroche J."/>
        </authorList>
    </citation>
    <scope>NUCLEOTIDE SEQUENCE [LARGE SCALE GENOMIC DNA]</scope>
    <source>
        <strain evidence="3 4">CCMP1005</strain>
    </source>
</reference>
<evidence type="ECO:0000313" key="4">
    <source>
        <dbReference type="Proteomes" id="UP000266841"/>
    </source>
</evidence>
<keyword evidence="4" id="KW-1185">Reference proteome</keyword>
<dbReference type="SUPFAM" id="SSF56235">
    <property type="entry name" value="N-terminal nucleophile aminohydrolases (Ntn hydrolases)"/>
    <property type="match status" value="1"/>
</dbReference>
<dbReference type="Pfam" id="PF00227">
    <property type="entry name" value="Proteasome"/>
    <property type="match status" value="1"/>
</dbReference>
<dbReference type="Gene3D" id="3.60.20.10">
    <property type="entry name" value="Glutamine Phosphoribosylpyrophosphate, subunit 1, domain 1"/>
    <property type="match status" value="1"/>
</dbReference>
<evidence type="ECO:0000256" key="1">
    <source>
        <dbReference type="SAM" id="MobiDB-lite"/>
    </source>
</evidence>
<keyword evidence="2" id="KW-0732">Signal</keyword>
<feature type="compositionally biased region" description="Polar residues" evidence="1">
    <location>
        <begin position="23"/>
        <end position="38"/>
    </location>
</feature>
<evidence type="ECO:0000256" key="2">
    <source>
        <dbReference type="SAM" id="SignalP"/>
    </source>
</evidence>
<dbReference type="OrthoDB" id="10534800at2759"/>
<organism evidence="3 4">
    <name type="scientific">Thalassiosira oceanica</name>
    <name type="common">Marine diatom</name>
    <dbReference type="NCBI Taxonomy" id="159749"/>
    <lineage>
        <taxon>Eukaryota</taxon>
        <taxon>Sar</taxon>
        <taxon>Stramenopiles</taxon>
        <taxon>Ochrophyta</taxon>
        <taxon>Bacillariophyta</taxon>
        <taxon>Coscinodiscophyceae</taxon>
        <taxon>Thalassiosirophycidae</taxon>
        <taxon>Thalassiosirales</taxon>
        <taxon>Thalassiosiraceae</taxon>
        <taxon>Thalassiosira</taxon>
    </lineage>
</organism>
<proteinExistence type="predicted"/>
<evidence type="ECO:0000313" key="3">
    <source>
        <dbReference type="EMBL" id="EJK75410.1"/>
    </source>
</evidence>